<dbReference type="GO" id="GO:0042393">
    <property type="term" value="F:histone binding"/>
    <property type="evidence" value="ECO:0007669"/>
    <property type="project" value="TreeGrafter"/>
</dbReference>
<dbReference type="GO" id="GO:0010032">
    <property type="term" value="P:meiotic chromosome condensation"/>
    <property type="evidence" value="ECO:0007669"/>
    <property type="project" value="TreeGrafter"/>
</dbReference>
<dbReference type="STRING" id="578461.R0M5I0"/>
<evidence type="ECO:0000256" key="1">
    <source>
        <dbReference type="SAM" id="MobiDB-lite"/>
    </source>
</evidence>
<keyword evidence="3" id="KW-1185">Reference proteome</keyword>
<evidence type="ECO:0000313" key="2">
    <source>
        <dbReference type="EMBL" id="EOB13259.1"/>
    </source>
</evidence>
<feature type="compositionally biased region" description="Basic and acidic residues" evidence="1">
    <location>
        <begin position="44"/>
        <end position="55"/>
    </location>
</feature>
<dbReference type="PANTHER" id="PTHR14222:SF2">
    <property type="entry name" value="CONDENSIN COMPLEX SUBUNIT 1"/>
    <property type="match status" value="1"/>
</dbReference>
<dbReference type="AlphaFoldDB" id="R0M5I0"/>
<dbReference type="InterPro" id="IPR026971">
    <property type="entry name" value="CND1/NCAPD3"/>
</dbReference>
<gene>
    <name evidence="2" type="ORF">NBO_89gi001</name>
</gene>
<dbReference type="HOGENOM" id="CLU_440811_0_0_1"/>
<reference evidence="2 3" key="1">
    <citation type="journal article" date="2013" name="BMC Genomics">
        <title>Comparative genomics of parasitic silkworm microsporidia reveal an association between genome expansion and host adaptation.</title>
        <authorList>
            <person name="Pan G."/>
            <person name="Xu J."/>
            <person name="Li T."/>
            <person name="Xia Q."/>
            <person name="Liu S.L."/>
            <person name="Zhang G."/>
            <person name="Li S."/>
            <person name="Li C."/>
            <person name="Liu H."/>
            <person name="Yang L."/>
            <person name="Liu T."/>
            <person name="Zhang X."/>
            <person name="Wu Z."/>
            <person name="Fan W."/>
            <person name="Dang X."/>
            <person name="Xiang H."/>
            <person name="Tao M."/>
            <person name="Li Y."/>
            <person name="Hu J."/>
            <person name="Li Z."/>
            <person name="Lin L."/>
            <person name="Luo J."/>
            <person name="Geng L."/>
            <person name="Wang L."/>
            <person name="Long M."/>
            <person name="Wan Y."/>
            <person name="He N."/>
            <person name="Zhang Z."/>
            <person name="Lu C."/>
            <person name="Keeling P.J."/>
            <person name="Wang J."/>
            <person name="Xiang Z."/>
            <person name="Zhou Z."/>
        </authorList>
    </citation>
    <scope>NUCLEOTIDE SEQUENCE [LARGE SCALE GENOMIC DNA]</scope>
    <source>
        <strain evidence="3">CQ1 / CVCC 102059</strain>
    </source>
</reference>
<feature type="region of interest" description="Disordered" evidence="1">
    <location>
        <begin position="44"/>
        <end position="83"/>
    </location>
</feature>
<accession>R0M5I0</accession>
<name>R0M5I0_NOSB1</name>
<dbReference type="VEuPathDB" id="MicrosporidiaDB:NBO_89gi001"/>
<dbReference type="GO" id="GO:0007076">
    <property type="term" value="P:mitotic chromosome condensation"/>
    <property type="evidence" value="ECO:0007669"/>
    <property type="project" value="InterPro"/>
</dbReference>
<feature type="region of interest" description="Disordered" evidence="1">
    <location>
        <begin position="288"/>
        <end position="313"/>
    </location>
</feature>
<dbReference type="SUPFAM" id="SSF48371">
    <property type="entry name" value="ARM repeat"/>
    <property type="match status" value="1"/>
</dbReference>
<protein>
    <submittedName>
        <fullName evidence="2">13S condensin subunit</fullName>
    </submittedName>
</protein>
<dbReference type="GO" id="GO:0000796">
    <property type="term" value="C:condensin complex"/>
    <property type="evidence" value="ECO:0007669"/>
    <property type="project" value="TreeGrafter"/>
</dbReference>
<dbReference type="PANTHER" id="PTHR14222">
    <property type="entry name" value="CONDENSIN"/>
    <property type="match status" value="1"/>
</dbReference>
<organism evidence="2 3">
    <name type="scientific">Nosema bombycis (strain CQ1 / CVCC 102059)</name>
    <name type="common">Microsporidian parasite</name>
    <name type="synonym">Pebrine of silkworm</name>
    <dbReference type="NCBI Taxonomy" id="578461"/>
    <lineage>
        <taxon>Eukaryota</taxon>
        <taxon>Fungi</taxon>
        <taxon>Fungi incertae sedis</taxon>
        <taxon>Microsporidia</taxon>
        <taxon>Nosematidae</taxon>
        <taxon>Nosema</taxon>
    </lineage>
</organism>
<evidence type="ECO:0000313" key="3">
    <source>
        <dbReference type="Proteomes" id="UP000016927"/>
    </source>
</evidence>
<dbReference type="EMBL" id="KB908997">
    <property type="protein sequence ID" value="EOB13259.1"/>
    <property type="molecule type" value="Genomic_DNA"/>
</dbReference>
<dbReference type="InterPro" id="IPR016024">
    <property type="entry name" value="ARM-type_fold"/>
</dbReference>
<proteinExistence type="predicted"/>
<dbReference type="OrthoDB" id="436262at2759"/>
<sequence>MKLRNKLIKKIGERVLDKTILVRKRALTICSYLLMNHPFKSEGSLKRRGGSDGREVGGSSKVGNGEVDKGDKGNLPNPNLDTPINPTPNLHSDYFKDLNDFHDVFMQILNKVTIYLNSQISGDLQVFIEFIKLCLYYEIEGSREAFEMIFDFVLEGEEDSLSTCFSDIIVRLKMRKISPYSFLKQFIYSNSPSFNQILKVLYKKRIIDNDFYFNVVDLFLKGIDLLECSYLLRNIPKQIEEDLFYNLLKYTTGVLFSVQDSESLSEALKVYCNVLKIRVKRTGGNVKGNNSSKVEGDSKVDKDTGGNEPNLDQPNITNLNSTITTLIIKNLAKMVFFDYQTVQVSIQSLYFLSKNPEESVSQLLNTLSLKNVNSLKLIYSVGCIGVLHLEYLEKLENLAKKKKTKMDTIIPEDIKERRRSINASRLSINSNIEMSILNEMSIGESNCNGDYSEIMVNKRKKRNTINNTINNNNNFNFDQDLSDISDFFFFIKEKDLLYNKDALLYGYSKDIPKYCREGNDKIQEVSYLTLFKLMCLSSEYFLEHKDLLKSSFKHPNPKIRANSVIAMGDFLLYYNSITEDLSQLLFMNLNDKDLIVKRNTLLIIVEGYTTPWVIPPPCSS</sequence>
<feature type="compositionally biased region" description="Basic and acidic residues" evidence="1">
    <location>
        <begin position="294"/>
        <end position="305"/>
    </location>
</feature>
<dbReference type="GO" id="GO:0000779">
    <property type="term" value="C:condensed chromosome, centromeric region"/>
    <property type="evidence" value="ECO:0007669"/>
    <property type="project" value="TreeGrafter"/>
</dbReference>
<dbReference type="Proteomes" id="UP000016927">
    <property type="component" value="Unassembled WGS sequence"/>
</dbReference>